<proteinExistence type="predicted"/>
<dbReference type="EMBL" id="JAJA02000001">
    <property type="protein sequence ID" value="KWS05681.1"/>
    <property type="molecule type" value="Genomic_DNA"/>
</dbReference>
<name>A0A108UAS1_9GAMM</name>
<evidence type="ECO:0000313" key="2">
    <source>
        <dbReference type="Proteomes" id="UP000023435"/>
    </source>
</evidence>
<evidence type="ECO:0000313" key="1">
    <source>
        <dbReference type="EMBL" id="KWS05681.1"/>
    </source>
</evidence>
<comment type="caution">
    <text evidence="1">The sequence shown here is derived from an EMBL/GenBank/DDBJ whole genome shotgun (WGS) entry which is preliminary data.</text>
</comment>
<dbReference type="Proteomes" id="UP000023435">
    <property type="component" value="Unassembled WGS sequence"/>
</dbReference>
<protein>
    <submittedName>
        <fullName evidence="1">Uncharacterized protein</fullName>
    </submittedName>
</protein>
<dbReference type="AlphaFoldDB" id="A0A108UAS1"/>
<sequence>MNAWIDCPTSLDDPDAGMSAVHVRRDESVILAVEHAQGFKQRCPRLFAAMVECAAFVDWRRIEVGLPPVPTLALDG</sequence>
<reference evidence="1 2" key="1">
    <citation type="journal article" date="2014" name="Genome Announc.">
        <title>Draft Genome Sequence of Lysobacter capsici AZ78, a Bacterium Antagonistic to Plant-Pathogenic Oomycetes.</title>
        <authorList>
            <person name="Puopolo G."/>
            <person name="Sonego P."/>
            <person name="Engelen K."/>
            <person name="Pertot I."/>
        </authorList>
    </citation>
    <scope>NUCLEOTIDE SEQUENCE [LARGE SCALE GENOMIC DNA]</scope>
    <source>
        <strain evidence="1 2">AZ78</strain>
    </source>
</reference>
<accession>A0A108UAS1</accession>
<gene>
    <name evidence="1" type="ORF">AZ78_3233</name>
</gene>
<keyword evidence="2" id="KW-1185">Reference proteome</keyword>
<organism evidence="1 2">
    <name type="scientific">Lysobacter capsici AZ78</name>
    <dbReference type="NCBI Taxonomy" id="1444315"/>
    <lineage>
        <taxon>Bacteria</taxon>
        <taxon>Pseudomonadati</taxon>
        <taxon>Pseudomonadota</taxon>
        <taxon>Gammaproteobacteria</taxon>
        <taxon>Lysobacterales</taxon>
        <taxon>Lysobacteraceae</taxon>
        <taxon>Lysobacter</taxon>
    </lineage>
</organism>